<dbReference type="eggNOG" id="KOG1516">
    <property type="taxonomic scope" value="Eukaryota"/>
</dbReference>
<dbReference type="OrthoDB" id="3200163at2759"/>
<dbReference type="EMBL" id="KB706961">
    <property type="protein sequence ID" value="EMR64957.1"/>
    <property type="molecule type" value="Genomic_DNA"/>
</dbReference>
<dbReference type="SUPFAM" id="SSF53474">
    <property type="entry name" value="alpha/beta-Hydrolases"/>
    <property type="match status" value="1"/>
</dbReference>
<evidence type="ECO:0000313" key="3">
    <source>
        <dbReference type="Proteomes" id="UP000012174"/>
    </source>
</evidence>
<dbReference type="HOGENOM" id="CLU_1602715_0_0_1"/>
<proteinExistence type="predicted"/>
<dbReference type="InterPro" id="IPR002018">
    <property type="entry name" value="CarbesteraseB"/>
</dbReference>
<dbReference type="Proteomes" id="UP000012174">
    <property type="component" value="Unassembled WGS sequence"/>
</dbReference>
<keyword evidence="3" id="KW-1185">Reference proteome</keyword>
<gene>
    <name evidence="2" type="ORF">UCREL1_8077</name>
</gene>
<protein>
    <submittedName>
        <fullName evidence="2">Putative carboxylesterase type b protein</fullName>
    </submittedName>
</protein>
<dbReference type="KEGG" id="ela:UCREL1_8077"/>
<feature type="domain" description="Carboxylesterase type B" evidence="1">
    <location>
        <begin position="14"/>
        <end position="132"/>
    </location>
</feature>
<accession>M7SL72</accession>
<sequence>MASVSFTSRGMPTTVRGVVDDRFGQPVWHFRGIRYGHIARRFGEPEYVGLGSGKLDATEFGAQCPQPSVDPGHLLRVPPEIRFTKIEEDELECLNLNITTPPHVDINASGLLPVLVWIHGGSQVLTFASAAGPAGDPTQMRLAIEWVSKNISNFGGDPVSFALSLD</sequence>
<dbReference type="AlphaFoldDB" id="M7SL72"/>
<dbReference type="Gene3D" id="3.40.50.1820">
    <property type="entry name" value="alpha/beta hydrolase"/>
    <property type="match status" value="1"/>
</dbReference>
<dbReference type="InterPro" id="IPR029058">
    <property type="entry name" value="AB_hydrolase_fold"/>
</dbReference>
<dbReference type="PANTHER" id="PTHR43142:SF5">
    <property type="entry name" value="CARBOXYLIC ESTER HYDROLASE"/>
    <property type="match status" value="1"/>
</dbReference>
<evidence type="ECO:0000313" key="2">
    <source>
        <dbReference type="EMBL" id="EMR64957.1"/>
    </source>
</evidence>
<name>M7SL72_EUTLA</name>
<reference evidence="3" key="1">
    <citation type="journal article" date="2013" name="Genome Announc.">
        <title>Draft genome sequence of the grapevine dieback fungus Eutypa lata UCR-EL1.</title>
        <authorList>
            <person name="Blanco-Ulate B."/>
            <person name="Rolshausen P.E."/>
            <person name="Cantu D."/>
        </authorList>
    </citation>
    <scope>NUCLEOTIDE SEQUENCE [LARGE SCALE GENOMIC DNA]</scope>
    <source>
        <strain evidence="3">UCR-EL1</strain>
    </source>
</reference>
<dbReference type="Pfam" id="PF00135">
    <property type="entry name" value="COesterase"/>
    <property type="match status" value="1"/>
</dbReference>
<dbReference type="PANTHER" id="PTHR43142">
    <property type="entry name" value="CARBOXYLIC ESTER HYDROLASE"/>
    <property type="match status" value="1"/>
</dbReference>
<dbReference type="STRING" id="1287681.M7SL72"/>
<organism evidence="2 3">
    <name type="scientific">Eutypa lata (strain UCR-EL1)</name>
    <name type="common">Grapevine dieback disease fungus</name>
    <name type="synonym">Eutypa armeniacae</name>
    <dbReference type="NCBI Taxonomy" id="1287681"/>
    <lineage>
        <taxon>Eukaryota</taxon>
        <taxon>Fungi</taxon>
        <taxon>Dikarya</taxon>
        <taxon>Ascomycota</taxon>
        <taxon>Pezizomycotina</taxon>
        <taxon>Sordariomycetes</taxon>
        <taxon>Xylariomycetidae</taxon>
        <taxon>Xylariales</taxon>
        <taxon>Diatrypaceae</taxon>
        <taxon>Eutypa</taxon>
    </lineage>
</organism>
<evidence type="ECO:0000259" key="1">
    <source>
        <dbReference type="Pfam" id="PF00135"/>
    </source>
</evidence>